<dbReference type="CDD" id="cd01185">
    <property type="entry name" value="INTN1_C_like"/>
    <property type="match status" value="1"/>
</dbReference>
<dbReference type="InterPro" id="IPR002104">
    <property type="entry name" value="Integrase_catalytic"/>
</dbReference>
<dbReference type="InterPro" id="IPR035386">
    <property type="entry name" value="Arm-DNA-bind_5"/>
</dbReference>
<keyword evidence="3" id="KW-0233">DNA recombination</keyword>
<dbReference type="Pfam" id="PF00589">
    <property type="entry name" value="Phage_integrase"/>
    <property type="match status" value="1"/>
</dbReference>
<dbReference type="PROSITE" id="PS51898">
    <property type="entry name" value="TYR_RECOMBINASE"/>
    <property type="match status" value="1"/>
</dbReference>
<accession>A0A1I4QNN5</accession>
<evidence type="ECO:0000313" key="5">
    <source>
        <dbReference type="EMBL" id="SFM41293.1"/>
    </source>
</evidence>
<sequence>MFCVQSVCIFVLLVNCTQKSIQPTNIQKDISFQRTSISLISNDRTMVRSSFAILFFIRDSRVRKDGTASIEVVLTVNGERCAFSTGKRVKSSNWDKVKQQVRGKDEEAQSLNNCLKAIKAKLYQKEAELLDRGFIITAELLRDAYFDKVESIKERSLFEVFEEHNKEQEKLVGNGVSKATYWISVYTVRLLKDFVQQKYKREDLYLRELNINFIQSFHSFLRVDKGMAQNSSTKHLKLLKKIINLSVTNSYITFNPFSTYKVEREPVEIDFLDEEELRKIINFETPISRFEKAKDFFLFGCFTGLSYIDIKTLMPEHFEKDNAGRIWIKKRRVKTGILSRIPLLPIAKLILDKYKGSSRIIPIQDPADINKYLKDIAILCNINKRITFHTSRHTFASTVTLANNISLEVVSKMLGHTNTRMTTHYAKLLDKCIGEQMDKLIDTFNCEK</sequence>
<dbReference type="GO" id="GO:0003677">
    <property type="term" value="F:DNA binding"/>
    <property type="evidence" value="ECO:0007669"/>
    <property type="project" value="UniProtKB-KW"/>
</dbReference>
<gene>
    <name evidence="5" type="ORF">SAMN05216250_104181</name>
</gene>
<dbReference type="GO" id="GO:0015074">
    <property type="term" value="P:DNA integration"/>
    <property type="evidence" value="ECO:0007669"/>
    <property type="project" value="InterPro"/>
</dbReference>
<name>A0A1I4QNN5_9BACE</name>
<dbReference type="InterPro" id="IPR050090">
    <property type="entry name" value="Tyrosine_recombinase_XerCD"/>
</dbReference>
<dbReference type="InterPro" id="IPR025269">
    <property type="entry name" value="SAM-like_dom"/>
</dbReference>
<proteinExistence type="inferred from homology"/>
<comment type="similarity">
    <text evidence="1">Belongs to the 'phage' integrase family.</text>
</comment>
<dbReference type="InterPro" id="IPR011010">
    <property type="entry name" value="DNA_brk_join_enz"/>
</dbReference>
<dbReference type="Pfam" id="PF13102">
    <property type="entry name" value="Phage_int_SAM_5"/>
    <property type="match status" value="1"/>
</dbReference>
<reference evidence="5 6" key="1">
    <citation type="submission" date="2016-10" db="EMBL/GenBank/DDBJ databases">
        <authorList>
            <person name="de Groot N.N."/>
        </authorList>
    </citation>
    <scope>NUCLEOTIDE SEQUENCE [LARGE SCALE GENOMIC DNA]</scope>
    <source>
        <strain evidence="5 6">NLAE-zl-C202</strain>
    </source>
</reference>
<dbReference type="InterPro" id="IPR010998">
    <property type="entry name" value="Integrase_recombinase_N"/>
</dbReference>
<dbReference type="Pfam" id="PF17293">
    <property type="entry name" value="Arm-DNA-bind_5"/>
    <property type="match status" value="1"/>
</dbReference>
<dbReference type="EMBL" id="FOUM01000004">
    <property type="protein sequence ID" value="SFM41293.1"/>
    <property type="molecule type" value="Genomic_DNA"/>
</dbReference>
<organism evidence="5 6">
    <name type="scientific">Bacteroides xylanisolvens</name>
    <dbReference type="NCBI Taxonomy" id="371601"/>
    <lineage>
        <taxon>Bacteria</taxon>
        <taxon>Pseudomonadati</taxon>
        <taxon>Bacteroidota</taxon>
        <taxon>Bacteroidia</taxon>
        <taxon>Bacteroidales</taxon>
        <taxon>Bacteroidaceae</taxon>
        <taxon>Bacteroides</taxon>
    </lineage>
</organism>
<dbReference type="SUPFAM" id="SSF56349">
    <property type="entry name" value="DNA breaking-rejoining enzymes"/>
    <property type="match status" value="1"/>
</dbReference>
<evidence type="ECO:0000256" key="1">
    <source>
        <dbReference type="ARBA" id="ARBA00008857"/>
    </source>
</evidence>
<dbReference type="Gene3D" id="1.10.150.130">
    <property type="match status" value="1"/>
</dbReference>
<dbReference type="InterPro" id="IPR013762">
    <property type="entry name" value="Integrase-like_cat_sf"/>
</dbReference>
<keyword evidence="2" id="KW-0238">DNA-binding</keyword>
<dbReference type="GO" id="GO:0006310">
    <property type="term" value="P:DNA recombination"/>
    <property type="evidence" value="ECO:0007669"/>
    <property type="project" value="UniProtKB-KW"/>
</dbReference>
<evidence type="ECO:0000256" key="2">
    <source>
        <dbReference type="ARBA" id="ARBA00023125"/>
    </source>
</evidence>
<dbReference type="PANTHER" id="PTHR30349:SF64">
    <property type="entry name" value="PROPHAGE INTEGRASE INTD-RELATED"/>
    <property type="match status" value="1"/>
</dbReference>
<dbReference type="Gene3D" id="1.10.443.10">
    <property type="entry name" value="Intergrase catalytic core"/>
    <property type="match status" value="1"/>
</dbReference>
<evidence type="ECO:0000259" key="4">
    <source>
        <dbReference type="PROSITE" id="PS51898"/>
    </source>
</evidence>
<dbReference type="AlphaFoldDB" id="A0A1I4QNN5"/>
<dbReference type="PANTHER" id="PTHR30349">
    <property type="entry name" value="PHAGE INTEGRASE-RELATED"/>
    <property type="match status" value="1"/>
</dbReference>
<evidence type="ECO:0000313" key="6">
    <source>
        <dbReference type="Proteomes" id="UP000183766"/>
    </source>
</evidence>
<evidence type="ECO:0000256" key="3">
    <source>
        <dbReference type="ARBA" id="ARBA00023172"/>
    </source>
</evidence>
<protein>
    <submittedName>
        <fullName evidence="5">Site-specific recombinase XerD</fullName>
    </submittedName>
</protein>
<feature type="domain" description="Tyr recombinase" evidence="4">
    <location>
        <begin position="267"/>
        <end position="438"/>
    </location>
</feature>
<dbReference type="Proteomes" id="UP000183766">
    <property type="component" value="Unassembled WGS sequence"/>
</dbReference>